<proteinExistence type="predicted"/>
<feature type="domain" description="SbsA Ig-like" evidence="2">
    <location>
        <begin position="50"/>
        <end position="149"/>
    </location>
</feature>
<dbReference type="Proteomes" id="UP000245870">
    <property type="component" value="Unassembled WGS sequence"/>
</dbReference>
<dbReference type="AlphaFoldDB" id="A0A2U0UJQ8"/>
<evidence type="ECO:0000256" key="1">
    <source>
        <dbReference type="ARBA" id="ARBA00022729"/>
    </source>
</evidence>
<dbReference type="EMBL" id="QENY01000003">
    <property type="protein sequence ID" value="PVX57883.1"/>
    <property type="molecule type" value="Genomic_DNA"/>
</dbReference>
<protein>
    <submittedName>
        <fullName evidence="3">Ig-like domain-containing protein</fullName>
    </submittedName>
</protein>
<sequence length="663" mass="75955">MTRTFLHKVPGIVSPYSVWRAFSMLLVLFGALFLLVSCAKMGSPDGGWYDETPPKVIGATPMDKGTNVNSRRIIIRFNEYITIDNPTQNVVVSPPQMEMPEIRGQGKRISVHLLDSLKPNTTYTVDFSNAIKDNNEGNPLGNYTYSFSTGDHIDTMEVSGYVLQADNLEPIQGMLVGLYSNLSDTIFKKKPMLRVSRTDSRGHFVIKGIAPGKYRVYGLQDADGDYVFGQKSEMIAFNHDIIEPSLKPDTRQDTTWIDSLHIKNIERVNYTHYLPDDICLRAFNEKNTNRYLLKSERKEPTHFTLYYSSGSDTLPQLRGLNFNVDNAFVIDATPANDTINYWLRDTALVNADTLSVEIKHHITDTLGVLRLRTDTITLLSKQPYAKRIKERQKAFDTWQKAQEKKKKKGEPYDTVMPKEQLKLTISPSGEMDPDQNVNILSDVPLLEVDTAMLHLYSKPEGDTLWYREPYEMSRRTPLNYVVKASWRPGSEYSFEADSTAFKNIYGLASNRLKQGFKVRANDSYATLLVTLNGMTEKHVIGQLIDGSDKVVKQAFTSNGQLEFYYLREGKYYMRLIVDANNNGIWDTGSYDDNIQPEEVYYYPEEIECKAKWDVTRTWNPTSIELYRQKPNAITKQKGEKERTIKHRNLERAKKLGKEYIPKL</sequence>
<gene>
    <name evidence="3" type="ORF">C7379_1035</name>
</gene>
<accession>A0A2U0UJQ8</accession>
<evidence type="ECO:0000313" key="4">
    <source>
        <dbReference type="Proteomes" id="UP000245870"/>
    </source>
</evidence>
<evidence type="ECO:0000259" key="2">
    <source>
        <dbReference type="Pfam" id="PF13205"/>
    </source>
</evidence>
<comment type="caution">
    <text evidence="3">The sequence shown here is derived from an EMBL/GenBank/DDBJ whole genome shotgun (WGS) entry which is preliminary data.</text>
</comment>
<evidence type="ECO:0000313" key="3">
    <source>
        <dbReference type="EMBL" id="PVX57883.1"/>
    </source>
</evidence>
<dbReference type="InterPro" id="IPR032812">
    <property type="entry name" value="SbsA_Ig"/>
</dbReference>
<keyword evidence="1" id="KW-0732">Signal</keyword>
<reference evidence="3 4" key="1">
    <citation type="submission" date="2018-05" db="EMBL/GenBank/DDBJ databases">
        <title>Genomic Encyclopedia of Type Strains, Phase IV (KMG-IV): sequencing the most valuable type-strain genomes for metagenomic binning, comparative biology and taxonomic classification.</title>
        <authorList>
            <person name="Goeker M."/>
        </authorList>
    </citation>
    <scope>NUCLEOTIDE SEQUENCE [LARGE SCALE GENOMIC DNA]</scope>
    <source>
        <strain evidence="3 4">DSM 100333</strain>
    </source>
</reference>
<dbReference type="Pfam" id="PF13205">
    <property type="entry name" value="Big_5"/>
    <property type="match status" value="1"/>
</dbReference>
<dbReference type="SUPFAM" id="SSF49478">
    <property type="entry name" value="Cna protein B-type domain"/>
    <property type="match status" value="1"/>
</dbReference>
<name>A0A2U0UJQ8_9BACT</name>
<keyword evidence="4" id="KW-1185">Reference proteome</keyword>
<organism evidence="3 4">
    <name type="scientific">Hallella colorans</name>
    <dbReference type="NCBI Taxonomy" id="1703337"/>
    <lineage>
        <taxon>Bacteria</taxon>
        <taxon>Pseudomonadati</taxon>
        <taxon>Bacteroidota</taxon>
        <taxon>Bacteroidia</taxon>
        <taxon>Bacteroidales</taxon>
        <taxon>Prevotellaceae</taxon>
        <taxon>Hallella</taxon>
    </lineage>
</organism>